<dbReference type="InterPro" id="IPR036890">
    <property type="entry name" value="HATPase_C_sf"/>
</dbReference>
<dbReference type="OrthoDB" id="9792992at2"/>
<proteinExistence type="predicted"/>
<feature type="domain" description="Signal transduction histidine kinase internal region" evidence="2">
    <location>
        <begin position="183"/>
        <end position="260"/>
    </location>
</feature>
<dbReference type="AlphaFoldDB" id="A0A5R9KR64"/>
<protein>
    <recommendedName>
        <fullName evidence="2">Signal transduction histidine kinase internal region domain-containing protein</fullName>
    </recommendedName>
</protein>
<dbReference type="EMBL" id="VCEI01000001">
    <property type="protein sequence ID" value="TLU98690.1"/>
    <property type="molecule type" value="Genomic_DNA"/>
</dbReference>
<dbReference type="InterPro" id="IPR050640">
    <property type="entry name" value="Bact_2-comp_sensor_kinase"/>
</dbReference>
<dbReference type="Gene3D" id="3.30.565.10">
    <property type="entry name" value="Histidine kinase-like ATPase, C-terminal domain"/>
    <property type="match status" value="1"/>
</dbReference>
<reference evidence="3 4" key="1">
    <citation type="submission" date="2019-05" db="EMBL/GenBank/DDBJ databases">
        <authorList>
            <person name="Qu J.-H."/>
        </authorList>
    </citation>
    <scope>NUCLEOTIDE SEQUENCE [LARGE SCALE GENOMIC DNA]</scope>
    <source>
        <strain evidence="3 4">Z12</strain>
    </source>
</reference>
<dbReference type="GO" id="GO:0000155">
    <property type="term" value="F:phosphorelay sensor kinase activity"/>
    <property type="evidence" value="ECO:0007669"/>
    <property type="project" value="InterPro"/>
</dbReference>
<evidence type="ECO:0000313" key="3">
    <source>
        <dbReference type="EMBL" id="TLU98690.1"/>
    </source>
</evidence>
<evidence type="ECO:0000313" key="4">
    <source>
        <dbReference type="Proteomes" id="UP000309788"/>
    </source>
</evidence>
<accession>A0A5R9KR64</accession>
<keyword evidence="4" id="KW-1185">Reference proteome</keyword>
<evidence type="ECO:0000256" key="1">
    <source>
        <dbReference type="SAM" id="Phobius"/>
    </source>
</evidence>
<keyword evidence="1" id="KW-0472">Membrane</keyword>
<dbReference type="Proteomes" id="UP000309788">
    <property type="component" value="Unassembled WGS sequence"/>
</dbReference>
<evidence type="ECO:0000259" key="2">
    <source>
        <dbReference type="Pfam" id="PF06580"/>
    </source>
</evidence>
<gene>
    <name evidence="3" type="ORF">FEM55_00085</name>
</gene>
<keyword evidence="1" id="KW-1133">Transmembrane helix</keyword>
<feature type="transmembrane region" description="Helical" evidence="1">
    <location>
        <begin position="78"/>
        <end position="97"/>
    </location>
</feature>
<feature type="transmembrane region" description="Helical" evidence="1">
    <location>
        <begin position="144"/>
        <end position="162"/>
    </location>
</feature>
<organism evidence="3 4">
    <name type="scientific">Dyadobacter sediminis</name>
    <dbReference type="NCBI Taxonomy" id="1493691"/>
    <lineage>
        <taxon>Bacteria</taxon>
        <taxon>Pseudomonadati</taxon>
        <taxon>Bacteroidota</taxon>
        <taxon>Cytophagia</taxon>
        <taxon>Cytophagales</taxon>
        <taxon>Spirosomataceae</taxon>
        <taxon>Dyadobacter</taxon>
    </lineage>
</organism>
<feature type="transmembrane region" description="Helical" evidence="1">
    <location>
        <begin position="47"/>
        <end position="66"/>
    </location>
</feature>
<dbReference type="Pfam" id="PF06580">
    <property type="entry name" value="His_kinase"/>
    <property type="match status" value="1"/>
</dbReference>
<dbReference type="PANTHER" id="PTHR34220:SF7">
    <property type="entry name" value="SENSOR HISTIDINE KINASE YPDA"/>
    <property type="match status" value="1"/>
</dbReference>
<dbReference type="GO" id="GO:0016020">
    <property type="term" value="C:membrane"/>
    <property type="evidence" value="ECO:0007669"/>
    <property type="project" value="InterPro"/>
</dbReference>
<sequence>MCGSDMFQTKKLWIFHLFGWLLFISLPLTILSRERDPELEFTLLSSGYFWLFFLIYFLLFYLNLWILIPRFFLKQRPILYTGFFFIGITAVLFSQPFENLIFRRFHHQQQILPTNRFPELPSENFHPEFAPPPSPERTAPAVDFVSLVLFVMVWIVSMAIRISEQWRLSEKKVITSEADKAQAELSFFKAQINPHFLFNTLNNIYSLAVSQSEHTAPSILKLSGMMRYITEEAMENDVPLEDEITCLENYIDLQKLRMNAKTRVEFTFTGNGQQTRIAPLILMTFVENAFKYGISNHHESTIAIRVEHTQHTVSFFCRNTIFDFNKENNRIGVGIANTRKRLDFLYPQRHELHMDNDGKVFTVNLKLMSDEMHSH</sequence>
<keyword evidence="1" id="KW-0812">Transmembrane</keyword>
<dbReference type="SUPFAM" id="SSF55874">
    <property type="entry name" value="ATPase domain of HSP90 chaperone/DNA topoisomerase II/histidine kinase"/>
    <property type="match status" value="1"/>
</dbReference>
<dbReference type="InterPro" id="IPR010559">
    <property type="entry name" value="Sig_transdc_His_kin_internal"/>
</dbReference>
<comment type="caution">
    <text evidence="3">The sequence shown here is derived from an EMBL/GenBank/DDBJ whole genome shotgun (WGS) entry which is preliminary data.</text>
</comment>
<dbReference type="PANTHER" id="PTHR34220">
    <property type="entry name" value="SENSOR HISTIDINE KINASE YPDA"/>
    <property type="match status" value="1"/>
</dbReference>
<feature type="transmembrane region" description="Helical" evidence="1">
    <location>
        <begin position="12"/>
        <end position="32"/>
    </location>
</feature>
<name>A0A5R9KR64_9BACT</name>